<feature type="transmembrane region" description="Helical" evidence="13">
    <location>
        <begin position="20"/>
        <end position="37"/>
    </location>
</feature>
<feature type="transmembrane region" description="Helical" evidence="13">
    <location>
        <begin position="70"/>
        <end position="91"/>
    </location>
</feature>
<keyword evidence="11" id="KW-0406">Ion transport</keyword>
<evidence type="ECO:0000313" key="16">
    <source>
        <dbReference type="EMBL" id="KYH26080.1"/>
    </source>
</evidence>
<feature type="transmembrane region" description="Helical" evidence="13">
    <location>
        <begin position="389"/>
        <end position="413"/>
    </location>
</feature>
<keyword evidence="4" id="KW-0050">Antiport</keyword>
<dbReference type="Pfam" id="PF02080">
    <property type="entry name" value="TrkA_C"/>
    <property type="match status" value="1"/>
</dbReference>
<dbReference type="EMBL" id="LTAZ01000004">
    <property type="protein sequence ID" value="KYH26080.1"/>
    <property type="molecule type" value="Genomic_DNA"/>
</dbReference>
<keyword evidence="10" id="KW-0520">NAD</keyword>
<dbReference type="PANTHER" id="PTHR32507:SF0">
    <property type="entry name" value="NA(+)_H(+) ANTIPORTER 2-RELATED"/>
    <property type="match status" value="1"/>
</dbReference>
<dbReference type="PROSITE" id="PS51201">
    <property type="entry name" value="RCK_N"/>
    <property type="match status" value="1"/>
</dbReference>
<evidence type="ECO:0000256" key="7">
    <source>
        <dbReference type="ARBA" id="ARBA00022692"/>
    </source>
</evidence>
<evidence type="ECO:0000256" key="3">
    <source>
        <dbReference type="ARBA" id="ARBA00022448"/>
    </source>
</evidence>
<sequence length="639" mass="67284">MTGSSVPFQLLPVDVEPNLLLIVASIVALGVLSQVLADRYRVPSVLFLILSGIVLGPKVLGVVTQSAFGGSLSTIVGLSVAIIVFEGALHLHVDKLRQSPVAAVRLITIGSLISFLGTAAAVYYLLGADLGIALVVGALLIATGPTVITPILEIVPVRRPVGAALETEGIVNDVTAAILAAVIFKAVTAQQIDPRNFLIGFSERLAVGVGIGLLVAGILWYVLTHVDLSSGNAPENARLITFAGALIAYSVANTIATEAGVAAVATAGIVLGNVDLPYREEIEEFKGTIRLLVLSFIFIALAALIDIDTLLSMGIAGVAVVVIVALVLRPFGVFLSTVRTGLSFREKLFVSAVGPRGIIPAAIATLFALELQHIATQQGRPSLIAQSNILAGTVFMVIVVTVVLQGGPARWIAERLDILPMRILIVGSGKVGRSLAERLDERGEDVVVIEEDPEIIESSRSAGFTVKKGDGTDTDVLRSAGIGNAKIVVAATGDDDTNLLVSQLARTSFDVEDVIARVNDPKNVDPLEELGVRTISGTDATAWAIDNAIERPALSNWMTELGRSGDVQEITVTSEETAGRTIGELEDSIPDRCQLALISRNDENLVPDADVTVEQGDHVTFLGQRDAVEQAVDRFHPHD</sequence>
<evidence type="ECO:0000256" key="9">
    <source>
        <dbReference type="ARBA" id="ARBA00022989"/>
    </source>
</evidence>
<keyword evidence="6" id="KW-0633">Potassium transport</keyword>
<feature type="transmembrane region" description="Helical" evidence="13">
    <location>
        <begin position="205"/>
        <end position="223"/>
    </location>
</feature>
<keyword evidence="17" id="KW-1185">Reference proteome</keyword>
<feature type="transmembrane region" description="Helical" evidence="13">
    <location>
        <begin position="132"/>
        <end position="152"/>
    </location>
</feature>
<dbReference type="GO" id="GO:0015297">
    <property type="term" value="F:antiporter activity"/>
    <property type="evidence" value="ECO:0007669"/>
    <property type="project" value="UniProtKB-KW"/>
</dbReference>
<proteinExistence type="predicted"/>
<keyword evidence="5" id="KW-1003">Cell membrane</keyword>
<dbReference type="Proteomes" id="UP000075321">
    <property type="component" value="Unassembled WGS sequence"/>
</dbReference>
<dbReference type="Gene3D" id="1.20.1530.20">
    <property type="match status" value="1"/>
</dbReference>
<dbReference type="Pfam" id="PF02254">
    <property type="entry name" value="TrkA_N"/>
    <property type="match status" value="1"/>
</dbReference>
<evidence type="ECO:0000313" key="17">
    <source>
        <dbReference type="Proteomes" id="UP000075321"/>
    </source>
</evidence>
<evidence type="ECO:0000259" key="14">
    <source>
        <dbReference type="PROSITE" id="PS51201"/>
    </source>
</evidence>
<dbReference type="Pfam" id="PF00999">
    <property type="entry name" value="Na_H_Exchanger"/>
    <property type="match status" value="1"/>
</dbReference>
<dbReference type="RefSeq" id="WP_066380512.1">
    <property type="nucleotide sequence ID" value="NZ_LTAZ01000004.1"/>
</dbReference>
<dbReference type="GO" id="GO:1902600">
    <property type="term" value="P:proton transmembrane transport"/>
    <property type="evidence" value="ECO:0007669"/>
    <property type="project" value="InterPro"/>
</dbReference>
<dbReference type="InterPro" id="IPR036291">
    <property type="entry name" value="NAD(P)-bd_dom_sf"/>
</dbReference>
<dbReference type="PROSITE" id="PS51202">
    <property type="entry name" value="RCK_C"/>
    <property type="match status" value="1"/>
</dbReference>
<dbReference type="AlphaFoldDB" id="A0A151AET4"/>
<evidence type="ECO:0000256" key="8">
    <source>
        <dbReference type="ARBA" id="ARBA00022958"/>
    </source>
</evidence>
<dbReference type="GO" id="GO:0015079">
    <property type="term" value="F:potassium ion transmembrane transporter activity"/>
    <property type="evidence" value="ECO:0007669"/>
    <property type="project" value="InterPro"/>
</dbReference>
<feature type="transmembrane region" description="Helical" evidence="13">
    <location>
        <begin position="103"/>
        <end position="126"/>
    </location>
</feature>
<keyword evidence="8" id="KW-0630">Potassium</keyword>
<evidence type="ECO:0000256" key="10">
    <source>
        <dbReference type="ARBA" id="ARBA00023027"/>
    </source>
</evidence>
<feature type="transmembrane region" description="Helical" evidence="13">
    <location>
        <begin position="311"/>
        <end position="336"/>
    </location>
</feature>
<feature type="transmembrane region" description="Helical" evidence="13">
    <location>
        <begin position="243"/>
        <end position="276"/>
    </location>
</feature>
<name>A0A151AET4_9EURY</name>
<evidence type="ECO:0000256" key="5">
    <source>
        <dbReference type="ARBA" id="ARBA00022475"/>
    </source>
</evidence>
<dbReference type="SUPFAM" id="SSF51735">
    <property type="entry name" value="NAD(P)-binding Rossmann-fold domains"/>
    <property type="match status" value="1"/>
</dbReference>
<dbReference type="InterPro" id="IPR036721">
    <property type="entry name" value="RCK_C_sf"/>
</dbReference>
<dbReference type="OrthoDB" id="11709at2157"/>
<dbReference type="InterPro" id="IPR006153">
    <property type="entry name" value="Cation/H_exchanger_TM"/>
</dbReference>
<keyword evidence="7 13" id="KW-0812">Transmembrane</keyword>
<gene>
    <name evidence="16" type="ORF">HAPAU_11710</name>
</gene>
<accession>A0A151AET4</accession>
<dbReference type="PRINTS" id="PR00335">
    <property type="entry name" value="KUPTAKETRKA"/>
</dbReference>
<evidence type="ECO:0000256" key="1">
    <source>
        <dbReference type="ARBA" id="ARBA00003660"/>
    </source>
</evidence>
<protein>
    <submittedName>
        <fullName evidence="16">Na(+)/H(+) antiporter 1</fullName>
    </submittedName>
</protein>
<evidence type="ECO:0000256" key="4">
    <source>
        <dbReference type="ARBA" id="ARBA00022449"/>
    </source>
</evidence>
<dbReference type="Gene3D" id="3.30.70.1450">
    <property type="entry name" value="Regulator of K+ conductance, C-terminal domain"/>
    <property type="match status" value="1"/>
</dbReference>
<dbReference type="InterPro" id="IPR038770">
    <property type="entry name" value="Na+/solute_symporter_sf"/>
</dbReference>
<keyword evidence="9 13" id="KW-1133">Transmembrane helix</keyword>
<feature type="transmembrane region" description="Helical" evidence="13">
    <location>
        <begin position="44"/>
        <end position="64"/>
    </location>
</feature>
<feature type="transmembrane region" description="Helical" evidence="13">
    <location>
        <begin position="288"/>
        <end position="305"/>
    </location>
</feature>
<dbReference type="GO" id="GO:0005886">
    <property type="term" value="C:plasma membrane"/>
    <property type="evidence" value="ECO:0007669"/>
    <property type="project" value="UniProtKB-SubCell"/>
</dbReference>
<organism evidence="16 17">
    <name type="scientific">Halalkalicoccus paucihalophilus</name>
    <dbReference type="NCBI Taxonomy" id="1008153"/>
    <lineage>
        <taxon>Archaea</taxon>
        <taxon>Methanobacteriati</taxon>
        <taxon>Methanobacteriota</taxon>
        <taxon>Stenosarchaea group</taxon>
        <taxon>Halobacteria</taxon>
        <taxon>Halobacteriales</taxon>
        <taxon>Halococcaceae</taxon>
        <taxon>Halalkalicoccus</taxon>
    </lineage>
</organism>
<dbReference type="PATRIC" id="fig|1008153.3.peg.1178"/>
<evidence type="ECO:0000256" key="6">
    <source>
        <dbReference type="ARBA" id="ARBA00022538"/>
    </source>
</evidence>
<feature type="transmembrane region" description="Helical" evidence="13">
    <location>
        <begin position="348"/>
        <end position="369"/>
    </location>
</feature>
<dbReference type="InterPro" id="IPR006036">
    <property type="entry name" value="K_uptake_TrkA"/>
</dbReference>
<feature type="domain" description="RCK C-terminal" evidence="15">
    <location>
        <begin position="555"/>
        <end position="638"/>
    </location>
</feature>
<keyword evidence="3" id="KW-0813">Transport</keyword>
<dbReference type="Gene3D" id="3.40.50.720">
    <property type="entry name" value="NAD(P)-binding Rossmann-like Domain"/>
    <property type="match status" value="1"/>
</dbReference>
<dbReference type="PANTHER" id="PTHR32507">
    <property type="entry name" value="NA(+)/H(+) ANTIPORTER 1"/>
    <property type="match status" value="1"/>
</dbReference>
<evidence type="ECO:0000256" key="12">
    <source>
        <dbReference type="ARBA" id="ARBA00023136"/>
    </source>
</evidence>
<reference evidence="16 17" key="1">
    <citation type="submission" date="2016-02" db="EMBL/GenBank/DDBJ databases">
        <title>Genome sequence of Halalkalicoccus paucihalophilus DSM 24557.</title>
        <authorList>
            <person name="Poehlein A."/>
            <person name="Daniel R."/>
        </authorList>
    </citation>
    <scope>NUCLEOTIDE SEQUENCE [LARGE SCALE GENOMIC DNA]</scope>
    <source>
        <strain evidence="16 17">DSM 24557</strain>
    </source>
</reference>
<dbReference type="InterPro" id="IPR003148">
    <property type="entry name" value="RCK_N"/>
</dbReference>
<evidence type="ECO:0000256" key="11">
    <source>
        <dbReference type="ARBA" id="ARBA00023065"/>
    </source>
</evidence>
<comment type="function">
    <text evidence="1">Part of a potassium transport system.</text>
</comment>
<dbReference type="SUPFAM" id="SSF116726">
    <property type="entry name" value="TrkA C-terminal domain-like"/>
    <property type="match status" value="1"/>
</dbReference>
<feature type="domain" description="RCK N-terminal" evidence="14">
    <location>
        <begin position="420"/>
        <end position="549"/>
    </location>
</feature>
<dbReference type="InterPro" id="IPR006037">
    <property type="entry name" value="RCK_C"/>
</dbReference>
<comment type="caution">
    <text evidence="16">The sequence shown here is derived from an EMBL/GenBank/DDBJ whole genome shotgun (WGS) entry which is preliminary data.</text>
</comment>
<keyword evidence="12 13" id="KW-0472">Membrane</keyword>
<comment type="subcellular location">
    <subcellularLocation>
        <location evidence="2">Cell membrane</location>
        <topology evidence="2">Multi-pass membrane protein</topology>
    </subcellularLocation>
</comment>
<evidence type="ECO:0000256" key="2">
    <source>
        <dbReference type="ARBA" id="ARBA00004651"/>
    </source>
</evidence>
<evidence type="ECO:0000259" key="15">
    <source>
        <dbReference type="PROSITE" id="PS51202"/>
    </source>
</evidence>
<evidence type="ECO:0000256" key="13">
    <source>
        <dbReference type="SAM" id="Phobius"/>
    </source>
</evidence>